<keyword evidence="2" id="KW-1185">Reference proteome</keyword>
<sequence length="265" mass="29330">MTAPFNFSRGKLPILISIPHAGTALTPEVESALSEAAMPLPDTDWHIPKLYEFATSLGGSVIIGNYSRMVIDLNRPADDKPLYTTATTGLYPETLFDGAPVFIPGKEPSQAQRKAVLDTIWQPYHLQLQTELERMKAEHGYALLFDAHSIASRIPRLFEGKLPDLNFGTNGGKSCDELIEEHLVACAASQKQFSWVANGRFKGGYITRAYGQPAQGIHAVQLELAQCNYMDEQAPFAWRSDRAEKLQPLLEQLIRSMLSSAQQIA</sequence>
<organism evidence="1 2">
    <name type="scientific">Buttiauxella selenatireducens</name>
    <dbReference type="NCBI Taxonomy" id="3073902"/>
    <lineage>
        <taxon>Bacteria</taxon>
        <taxon>Pseudomonadati</taxon>
        <taxon>Pseudomonadota</taxon>
        <taxon>Gammaproteobacteria</taxon>
        <taxon>Enterobacterales</taxon>
        <taxon>Enterobacteriaceae</taxon>
        <taxon>Buttiauxella</taxon>
    </lineage>
</organism>
<dbReference type="InterPro" id="IPR010247">
    <property type="entry name" value="HutG_amidohyd"/>
</dbReference>
<gene>
    <name evidence="1" type="primary">hutG</name>
    <name evidence="1" type="ORF">RHD99_14480</name>
</gene>
<protein>
    <submittedName>
        <fullName evidence="1">N-formylglutamate deformylase</fullName>
        <ecNumber evidence="1">3.5.1.68</ecNumber>
    </submittedName>
</protein>
<dbReference type="EMBL" id="CP133838">
    <property type="protein sequence ID" value="WMY72682.1"/>
    <property type="molecule type" value="Genomic_DNA"/>
</dbReference>
<evidence type="ECO:0000313" key="1">
    <source>
        <dbReference type="EMBL" id="WMY72682.1"/>
    </source>
</evidence>
<dbReference type="InterPro" id="IPR007709">
    <property type="entry name" value="N-FG_amidohydro"/>
</dbReference>
<dbReference type="NCBIfam" id="TIGR02017">
    <property type="entry name" value="hutG_amidohyd"/>
    <property type="match status" value="1"/>
</dbReference>
<proteinExistence type="predicted"/>
<dbReference type="Pfam" id="PF05013">
    <property type="entry name" value="FGase"/>
    <property type="match status" value="1"/>
</dbReference>
<dbReference type="GO" id="GO:0050129">
    <property type="term" value="F:N-formylglutamate deformylase activity"/>
    <property type="evidence" value="ECO:0007669"/>
    <property type="project" value="UniProtKB-EC"/>
</dbReference>
<evidence type="ECO:0000313" key="2">
    <source>
        <dbReference type="Proteomes" id="UP001246690"/>
    </source>
</evidence>
<name>A0ABY9S9D1_9ENTR</name>
<dbReference type="Proteomes" id="UP001246690">
    <property type="component" value="Chromosome"/>
</dbReference>
<dbReference type="EC" id="3.5.1.68" evidence="1"/>
<dbReference type="Gene3D" id="3.40.630.40">
    <property type="entry name" value="Zn-dependent exopeptidases"/>
    <property type="match status" value="1"/>
</dbReference>
<keyword evidence="1" id="KW-0378">Hydrolase</keyword>
<reference evidence="1 2" key="1">
    <citation type="submission" date="2023-09" db="EMBL/GenBank/DDBJ databases">
        <title>Buttiauxella selenatireducens sp. nov., isolated from the rhizosphere of Cardamine hupingshanesis.</title>
        <authorList>
            <person name="Zhang S."/>
            <person name="Xu Z."/>
            <person name="Wang H."/>
            <person name="Guo Y."/>
        </authorList>
    </citation>
    <scope>NUCLEOTIDE SEQUENCE [LARGE SCALE GENOMIC DNA]</scope>
    <source>
        <strain evidence="1 2">R73</strain>
    </source>
</reference>
<accession>A0ABY9S9D1</accession>
<dbReference type="SUPFAM" id="SSF53187">
    <property type="entry name" value="Zn-dependent exopeptidases"/>
    <property type="match status" value="1"/>
</dbReference>
<dbReference type="RefSeq" id="WP_309874781.1">
    <property type="nucleotide sequence ID" value="NZ_CP133838.1"/>
</dbReference>